<name>A0A0D6XQY2_9STAP</name>
<evidence type="ECO:0000313" key="4">
    <source>
        <dbReference type="Proteomes" id="UP000032366"/>
    </source>
</evidence>
<sequence length="151" mass="17150">MSQKNNMDSSLVGYSIVTFFIIFGILMQIKLDNFWEVIGIILVFIGLLFLSIQLSQDNYTEFSFPILGIAFIWPAIFVIENQNFIVVLLFILLVSISTVFFIVGLLYTLKVKKGNNTDNITPNLLSIFVKILDVLGIIFSIFELLEKADLL</sequence>
<dbReference type="AlphaFoldDB" id="A0A0D6XQY2"/>
<evidence type="ECO:0000313" key="5">
    <source>
        <dbReference type="Proteomes" id="UP000254100"/>
    </source>
</evidence>
<evidence type="ECO:0000313" key="2">
    <source>
        <dbReference type="EMBL" id="KIX91219.1"/>
    </source>
</evidence>
<accession>A0A0D6XQY2</accession>
<protein>
    <submittedName>
        <fullName evidence="3">Uncharacterized protein</fullName>
    </submittedName>
</protein>
<feature type="transmembrane region" description="Helical" evidence="1">
    <location>
        <begin position="62"/>
        <end position="79"/>
    </location>
</feature>
<feature type="transmembrane region" description="Helical" evidence="1">
    <location>
        <begin position="121"/>
        <end position="142"/>
    </location>
</feature>
<dbReference type="RefSeq" id="WP_044359391.1">
    <property type="nucleotide sequence ID" value="NZ_JXWY01000028.1"/>
</dbReference>
<dbReference type="EMBL" id="UHDT01000001">
    <property type="protein sequence ID" value="SUM56470.1"/>
    <property type="molecule type" value="Genomic_DNA"/>
</dbReference>
<evidence type="ECO:0000256" key="1">
    <source>
        <dbReference type="SAM" id="Phobius"/>
    </source>
</evidence>
<keyword evidence="1" id="KW-0812">Transmembrane</keyword>
<organism evidence="3 5">
    <name type="scientific">Staphylococcus microti</name>
    <dbReference type="NCBI Taxonomy" id="569857"/>
    <lineage>
        <taxon>Bacteria</taxon>
        <taxon>Bacillati</taxon>
        <taxon>Bacillota</taxon>
        <taxon>Bacilli</taxon>
        <taxon>Bacillales</taxon>
        <taxon>Staphylococcaceae</taxon>
        <taxon>Staphylococcus</taxon>
    </lineage>
</organism>
<dbReference type="Proteomes" id="UP000254100">
    <property type="component" value="Unassembled WGS sequence"/>
</dbReference>
<feature type="transmembrane region" description="Helical" evidence="1">
    <location>
        <begin position="85"/>
        <end position="109"/>
    </location>
</feature>
<reference evidence="2 4" key="1">
    <citation type="submission" date="2015-01" db="EMBL/GenBank/DDBJ databases">
        <authorList>
            <person name="Guo J."/>
        </authorList>
    </citation>
    <scope>NUCLEOTIDE SEQUENCE [LARGE SCALE GENOMIC DNA]</scope>
    <source>
        <strain evidence="2 4">DSM 22147</strain>
    </source>
</reference>
<gene>
    <name evidence="3" type="ORF">NCTC13832_00101</name>
    <name evidence="2" type="ORF">TP70_03700</name>
</gene>
<keyword evidence="4" id="KW-1185">Reference proteome</keyword>
<feature type="transmembrane region" description="Helical" evidence="1">
    <location>
        <begin position="37"/>
        <end position="55"/>
    </location>
</feature>
<reference evidence="3 5" key="2">
    <citation type="submission" date="2018-06" db="EMBL/GenBank/DDBJ databases">
        <authorList>
            <consortium name="Pathogen Informatics"/>
            <person name="Doyle S."/>
        </authorList>
    </citation>
    <scope>NUCLEOTIDE SEQUENCE [LARGE SCALE GENOMIC DNA]</scope>
    <source>
        <strain evidence="3 5">NCTC13832</strain>
    </source>
</reference>
<dbReference type="Proteomes" id="UP000032366">
    <property type="component" value="Unassembled WGS sequence"/>
</dbReference>
<keyword evidence="1" id="KW-0472">Membrane</keyword>
<keyword evidence="1" id="KW-1133">Transmembrane helix</keyword>
<dbReference type="EMBL" id="JXWY01000028">
    <property type="protein sequence ID" value="KIX91219.1"/>
    <property type="molecule type" value="Genomic_DNA"/>
</dbReference>
<feature type="transmembrane region" description="Helical" evidence="1">
    <location>
        <begin position="12"/>
        <end position="31"/>
    </location>
</feature>
<evidence type="ECO:0000313" key="3">
    <source>
        <dbReference type="EMBL" id="SUM56470.1"/>
    </source>
</evidence>
<proteinExistence type="predicted"/>